<feature type="repeat" description="PPR" evidence="2">
    <location>
        <begin position="376"/>
        <end position="411"/>
    </location>
</feature>
<dbReference type="PANTHER" id="PTHR47447">
    <property type="entry name" value="OS03G0856100 PROTEIN"/>
    <property type="match status" value="1"/>
</dbReference>
<dbReference type="EMBL" id="HBHW01042946">
    <property type="protein sequence ID" value="CAE0065181.1"/>
    <property type="molecule type" value="Transcribed_RNA"/>
</dbReference>
<dbReference type="Gene3D" id="1.25.40.10">
    <property type="entry name" value="Tetratricopeptide repeat domain"/>
    <property type="match status" value="3"/>
</dbReference>
<feature type="repeat" description="PPR" evidence="2">
    <location>
        <begin position="169"/>
        <end position="203"/>
    </location>
</feature>
<dbReference type="NCBIfam" id="TIGR00756">
    <property type="entry name" value="PPR"/>
    <property type="match status" value="3"/>
</dbReference>
<dbReference type="InterPro" id="IPR011990">
    <property type="entry name" value="TPR-like_helical_dom_sf"/>
</dbReference>
<feature type="repeat" description="PPR" evidence="2">
    <location>
        <begin position="134"/>
        <end position="168"/>
    </location>
</feature>
<sequence>MIGAYSKSEKPLDGVKVFEVMKRANVPASLRSYNAVLQCCHVERNIDLALEHFEEMRKEKIEPDIVTLGILMDTAVKCGRIDEALQIASAIEGTSSAQSEQFIGTLVSALVKAGRTNEAKELLRRDWGGDLKPSNKAYYSVINSLVKEEALTEAVGLFEEMKKRNIPPSVKTYGLLMQSFARKKKGIVCLELAGEMIEGGLQPDGRGHKALVAVAASYDRALEVVRSWNISPLEGYIQLLDYCAKRGDAEKVATTLDTIRQSGFGELIDKQDHSIMDKVVMAYANAKKPEEIAEVMEGMEKNGITPSDNAYASLLNLLIKTGNYESGKQLWRHLATRKEPPSQRVFLMAIKLCMAERRNFQAERVHMRMITVYGPDITAFNTMLLGYARQKYYYREVLMLLEEMNMRGLQPNAMTRKALLTAAIRRRDRILRGRPYTVFCNILERGEAGLREYKLILKHLLDRRFSRMVVEQAQAVIAEMKRRKVQPDSELILWARVIRRRQGWYQHEQRKKRAADKEAVDQSLKYLGEGISEAQKSTEGELSNV</sequence>
<dbReference type="Pfam" id="PF13812">
    <property type="entry name" value="PPR_3"/>
    <property type="match status" value="2"/>
</dbReference>
<gene>
    <name evidence="3" type="ORF">RMAR00112_LOCUS33253</name>
</gene>
<dbReference type="PROSITE" id="PS51375">
    <property type="entry name" value="PPR"/>
    <property type="match status" value="5"/>
</dbReference>
<dbReference type="PANTHER" id="PTHR47447:SF17">
    <property type="entry name" value="OS12G0638900 PROTEIN"/>
    <property type="match status" value="1"/>
</dbReference>
<feature type="repeat" description="PPR" evidence="2">
    <location>
        <begin position="29"/>
        <end position="63"/>
    </location>
</feature>
<protein>
    <recommendedName>
        <fullName evidence="4">Pentacotripeptide-repeat region of PRORP domain-containing protein</fullName>
    </recommendedName>
</protein>
<proteinExistence type="predicted"/>
<feature type="repeat" description="PPR" evidence="2">
    <location>
        <begin position="272"/>
        <end position="306"/>
    </location>
</feature>
<reference evidence="3" key="1">
    <citation type="submission" date="2021-01" db="EMBL/GenBank/DDBJ databases">
        <authorList>
            <person name="Corre E."/>
            <person name="Pelletier E."/>
            <person name="Niang G."/>
            <person name="Scheremetjew M."/>
            <person name="Finn R."/>
            <person name="Kale V."/>
            <person name="Holt S."/>
            <person name="Cochrane G."/>
            <person name="Meng A."/>
            <person name="Brown T."/>
            <person name="Cohen L."/>
        </authorList>
    </citation>
    <scope>NUCLEOTIDE SEQUENCE</scope>
    <source>
        <strain evidence="3">CCMP 769</strain>
    </source>
</reference>
<dbReference type="AlphaFoldDB" id="A0A7S3A8M5"/>
<dbReference type="InterPro" id="IPR002885">
    <property type="entry name" value="PPR_rpt"/>
</dbReference>
<accession>A0A7S3A8M5</accession>
<evidence type="ECO:0008006" key="4">
    <source>
        <dbReference type="Google" id="ProtNLM"/>
    </source>
</evidence>
<evidence type="ECO:0000256" key="1">
    <source>
        <dbReference type="ARBA" id="ARBA00022737"/>
    </source>
</evidence>
<keyword evidence="1" id="KW-0677">Repeat</keyword>
<evidence type="ECO:0000256" key="2">
    <source>
        <dbReference type="PROSITE-ProRule" id="PRU00708"/>
    </source>
</evidence>
<organism evidence="3">
    <name type="scientific">Rhodosorus marinus</name>
    <dbReference type="NCBI Taxonomy" id="101924"/>
    <lineage>
        <taxon>Eukaryota</taxon>
        <taxon>Rhodophyta</taxon>
        <taxon>Stylonematophyceae</taxon>
        <taxon>Stylonematales</taxon>
        <taxon>Stylonemataceae</taxon>
        <taxon>Rhodosorus</taxon>
    </lineage>
</organism>
<name>A0A7S3A8M5_9RHOD</name>
<evidence type="ECO:0000313" key="3">
    <source>
        <dbReference type="EMBL" id="CAE0065181.1"/>
    </source>
</evidence>
<dbReference type="Pfam" id="PF01535">
    <property type="entry name" value="PPR"/>
    <property type="match status" value="1"/>
</dbReference>
<dbReference type="Pfam" id="PF13041">
    <property type="entry name" value="PPR_2"/>
    <property type="match status" value="2"/>
</dbReference>